<evidence type="ECO:0000313" key="1">
    <source>
        <dbReference type="Proteomes" id="UP000694865"/>
    </source>
</evidence>
<sequence>MACIEKLPCDEICPNGGDPYVEDGVGTVFCSGALLTSEYYATRIKHCPRGYECTALDSSGLLVCCPIRDPIGCPCPRIPIDSFPVCLSNCDNCMNHPPYDICCIDEKACPGGCVGFINTVGYCRYDCEYFMPGDTITVPLCTECQCTNAEWDPCTTDPSCTCVTPQTDDVGNVVTCLTDADCLHVYGFTCIDRICCNG</sequence>
<keyword evidence="1" id="KW-1185">Reference proteome</keyword>
<dbReference type="Proteomes" id="UP000694865">
    <property type="component" value="Unplaced"/>
</dbReference>
<gene>
    <name evidence="2" type="primary">LOC102805470</name>
</gene>
<feature type="non-terminal residue" evidence="2">
    <location>
        <position position="198"/>
    </location>
</feature>
<evidence type="ECO:0000313" key="2">
    <source>
        <dbReference type="RefSeq" id="XP_006818605.1"/>
    </source>
</evidence>
<name>A0ABM0MF14_SACKO</name>
<reference evidence="2" key="1">
    <citation type="submission" date="2025-08" db="UniProtKB">
        <authorList>
            <consortium name="RefSeq"/>
        </authorList>
    </citation>
    <scope>IDENTIFICATION</scope>
    <source>
        <tissue evidence="2">Testes</tissue>
    </source>
</reference>
<proteinExistence type="predicted"/>
<protein>
    <submittedName>
        <fullName evidence="2">Uncharacterized protein LOC102805470</fullName>
    </submittedName>
</protein>
<dbReference type="GeneID" id="102805470"/>
<dbReference type="InterPro" id="IPR006150">
    <property type="entry name" value="Cys_repeat_1"/>
</dbReference>
<accession>A0ABM0MF14</accession>
<organism evidence="1 2">
    <name type="scientific">Saccoglossus kowalevskii</name>
    <name type="common">Acorn worm</name>
    <dbReference type="NCBI Taxonomy" id="10224"/>
    <lineage>
        <taxon>Eukaryota</taxon>
        <taxon>Metazoa</taxon>
        <taxon>Hemichordata</taxon>
        <taxon>Enteropneusta</taxon>
        <taxon>Harrimaniidae</taxon>
        <taxon>Saccoglossus</taxon>
    </lineage>
</organism>
<dbReference type="RefSeq" id="XP_006818605.1">
    <property type="nucleotide sequence ID" value="XM_006818542.1"/>
</dbReference>
<dbReference type="SMART" id="SM00289">
    <property type="entry name" value="WR1"/>
    <property type="match status" value="2"/>
</dbReference>